<dbReference type="InterPro" id="IPR043472">
    <property type="entry name" value="Macro_dom-like"/>
</dbReference>
<dbReference type="RefSeq" id="WP_238748465.1">
    <property type="nucleotide sequence ID" value="NZ_JAKOOW010000037.1"/>
</dbReference>
<keyword evidence="4" id="KW-1185">Reference proteome</keyword>
<name>A0ABS9NQ39_9NEIS</name>
<dbReference type="InterPro" id="IPR050892">
    <property type="entry name" value="ADP-ribose_metab_enzymes"/>
</dbReference>
<feature type="domain" description="Macro" evidence="2">
    <location>
        <begin position="1"/>
        <end position="151"/>
    </location>
</feature>
<dbReference type="Pfam" id="PF01661">
    <property type="entry name" value="Macro"/>
    <property type="match status" value="1"/>
</dbReference>
<comment type="caution">
    <text evidence="3">The sequence shown here is derived from an EMBL/GenBank/DDBJ whole genome shotgun (WGS) entry which is preliminary data.</text>
</comment>
<evidence type="ECO:0000313" key="4">
    <source>
        <dbReference type="Proteomes" id="UP001298424"/>
    </source>
</evidence>
<gene>
    <name evidence="3" type="ORF">MB824_10420</name>
</gene>
<dbReference type="PROSITE" id="PS51154">
    <property type="entry name" value="MACRO"/>
    <property type="match status" value="1"/>
</dbReference>
<dbReference type="Gene3D" id="3.40.220.10">
    <property type="entry name" value="Leucine Aminopeptidase, subunit E, domain 1"/>
    <property type="match status" value="1"/>
</dbReference>
<dbReference type="Proteomes" id="UP001298424">
    <property type="component" value="Unassembled WGS sequence"/>
</dbReference>
<protein>
    <submittedName>
        <fullName evidence="3">Macro domain-containing protein</fullName>
    </submittedName>
</protein>
<dbReference type="EMBL" id="JAKOOW010000037">
    <property type="protein sequence ID" value="MCG6504908.1"/>
    <property type="molecule type" value="Genomic_DNA"/>
</dbReference>
<sequence>MQTRSGDLIALAKAGEFDVIVHGCNCQCAMDAGIAKQIKAEFPAAYAADCATPKSADKLGQISTAQIDCNGHALTVVNAYTQAHWRGSGVLADYDAIRLAMRRIKTQFSGRRIAYPKIGAGLARGDWARIARIIDEELAGETHTLVLYQPC</sequence>
<accession>A0ABS9NQ39</accession>
<evidence type="ECO:0000256" key="1">
    <source>
        <dbReference type="ARBA" id="ARBA00035885"/>
    </source>
</evidence>
<reference evidence="3 4" key="1">
    <citation type="submission" date="2022-02" db="EMBL/GenBank/DDBJ databases">
        <title>Genome sequence data of Kingella unionensis sp. nov. strain CICC 24913 (CCUG 75125).</title>
        <authorList>
            <person name="Xiao M."/>
        </authorList>
    </citation>
    <scope>NUCLEOTIDE SEQUENCE [LARGE SCALE GENOMIC DNA]</scope>
    <source>
        <strain evidence="3 4">CICC 24913</strain>
    </source>
</reference>
<dbReference type="PANTHER" id="PTHR12521">
    <property type="entry name" value="PROTEIN C6ORF130"/>
    <property type="match status" value="1"/>
</dbReference>
<organism evidence="3 4">
    <name type="scientific">Kingella pumchi</name>
    <dbReference type="NCBI Taxonomy" id="2779506"/>
    <lineage>
        <taxon>Bacteria</taxon>
        <taxon>Pseudomonadati</taxon>
        <taxon>Pseudomonadota</taxon>
        <taxon>Betaproteobacteria</taxon>
        <taxon>Neisseriales</taxon>
        <taxon>Neisseriaceae</taxon>
        <taxon>Kingella</taxon>
    </lineage>
</organism>
<dbReference type="SUPFAM" id="SSF52949">
    <property type="entry name" value="Macro domain-like"/>
    <property type="match status" value="1"/>
</dbReference>
<dbReference type="PANTHER" id="PTHR12521:SF0">
    <property type="entry name" value="ADP-RIBOSE GLYCOHYDROLASE OARD1"/>
    <property type="match status" value="1"/>
</dbReference>
<proteinExistence type="predicted"/>
<dbReference type="SMART" id="SM00506">
    <property type="entry name" value="A1pp"/>
    <property type="match status" value="1"/>
</dbReference>
<evidence type="ECO:0000259" key="2">
    <source>
        <dbReference type="PROSITE" id="PS51154"/>
    </source>
</evidence>
<comment type="catalytic activity">
    <reaction evidence="1">
        <text>an N-(ADP-alpha-D-ribosyl)-thymidine in DNA + H2O = a thymidine in DNA + ADP-D-ribose</text>
        <dbReference type="Rhea" id="RHEA:71655"/>
        <dbReference type="Rhea" id="RHEA-COMP:13556"/>
        <dbReference type="Rhea" id="RHEA-COMP:18051"/>
        <dbReference type="ChEBI" id="CHEBI:15377"/>
        <dbReference type="ChEBI" id="CHEBI:57967"/>
        <dbReference type="ChEBI" id="CHEBI:137386"/>
        <dbReference type="ChEBI" id="CHEBI:191199"/>
    </reaction>
    <physiologicalReaction direction="left-to-right" evidence="1">
        <dbReference type="Rhea" id="RHEA:71656"/>
    </physiologicalReaction>
</comment>
<evidence type="ECO:0000313" key="3">
    <source>
        <dbReference type="EMBL" id="MCG6504908.1"/>
    </source>
</evidence>
<dbReference type="InterPro" id="IPR002589">
    <property type="entry name" value="Macro_dom"/>
</dbReference>